<proteinExistence type="predicted"/>
<dbReference type="AlphaFoldDB" id="A0A2P2NX25"/>
<protein>
    <submittedName>
        <fullName evidence="1">Uncharacterized protein</fullName>
    </submittedName>
</protein>
<reference evidence="1" key="1">
    <citation type="submission" date="2018-02" db="EMBL/GenBank/DDBJ databases">
        <title>Rhizophora mucronata_Transcriptome.</title>
        <authorList>
            <person name="Meera S.P."/>
            <person name="Sreeshan A."/>
            <person name="Augustine A."/>
        </authorList>
    </citation>
    <scope>NUCLEOTIDE SEQUENCE</scope>
    <source>
        <tissue evidence="1">Leaf</tissue>
    </source>
</reference>
<accession>A0A2P2NX25</accession>
<evidence type="ECO:0000313" key="1">
    <source>
        <dbReference type="EMBL" id="MBX46959.1"/>
    </source>
</evidence>
<name>A0A2P2NX25_RHIMU</name>
<organism evidence="1">
    <name type="scientific">Rhizophora mucronata</name>
    <name type="common">Asiatic mangrove</name>
    <dbReference type="NCBI Taxonomy" id="61149"/>
    <lineage>
        <taxon>Eukaryota</taxon>
        <taxon>Viridiplantae</taxon>
        <taxon>Streptophyta</taxon>
        <taxon>Embryophyta</taxon>
        <taxon>Tracheophyta</taxon>
        <taxon>Spermatophyta</taxon>
        <taxon>Magnoliopsida</taxon>
        <taxon>eudicotyledons</taxon>
        <taxon>Gunneridae</taxon>
        <taxon>Pentapetalae</taxon>
        <taxon>rosids</taxon>
        <taxon>fabids</taxon>
        <taxon>Malpighiales</taxon>
        <taxon>Rhizophoraceae</taxon>
        <taxon>Rhizophora</taxon>
    </lineage>
</organism>
<dbReference type="EMBL" id="GGEC01066475">
    <property type="protein sequence ID" value="MBX46959.1"/>
    <property type="molecule type" value="Transcribed_RNA"/>
</dbReference>
<sequence length="19" mass="2334">MGYHQSQTRRPPDPTRRFC</sequence>